<name>A0A4R9HAH6_9LEPT</name>
<evidence type="ECO:0000313" key="2">
    <source>
        <dbReference type="EMBL" id="TGK43530.1"/>
    </source>
</evidence>
<gene>
    <name evidence="2" type="ORF">EHO65_02495</name>
</gene>
<keyword evidence="3" id="KW-1185">Reference proteome</keyword>
<accession>A0A4R9HAH6</accession>
<keyword evidence="1" id="KW-0812">Transmembrane</keyword>
<feature type="transmembrane region" description="Helical" evidence="1">
    <location>
        <begin position="130"/>
        <end position="149"/>
    </location>
</feature>
<feature type="transmembrane region" description="Helical" evidence="1">
    <location>
        <begin position="96"/>
        <end position="118"/>
    </location>
</feature>
<organism evidence="2 3">
    <name type="scientific">Leptospira andrefontaineae</name>
    <dbReference type="NCBI Taxonomy" id="2484976"/>
    <lineage>
        <taxon>Bacteria</taxon>
        <taxon>Pseudomonadati</taxon>
        <taxon>Spirochaetota</taxon>
        <taxon>Spirochaetia</taxon>
        <taxon>Leptospirales</taxon>
        <taxon>Leptospiraceae</taxon>
        <taxon>Leptospira</taxon>
    </lineage>
</organism>
<evidence type="ECO:0008006" key="4">
    <source>
        <dbReference type="Google" id="ProtNLM"/>
    </source>
</evidence>
<evidence type="ECO:0000313" key="3">
    <source>
        <dbReference type="Proteomes" id="UP000298097"/>
    </source>
</evidence>
<sequence length="151" mass="17643">MRKNMEEGRISRLMYMLNAFPYNIFLILGSLVVFEICAGAISYFALYIFGEKERSFKRILGIVFSSNLYVLLSFFPILILLNIIPPSLKRDMFTMVAFLGFVFMFFVVGLILQATFFIRMSKQIFQQNYGRAFLTWAFPLILFFSIIWISG</sequence>
<protein>
    <recommendedName>
        <fullName evidence="4">Yip1 domain-containing protein</fullName>
    </recommendedName>
</protein>
<dbReference type="AlphaFoldDB" id="A0A4R9HAH6"/>
<keyword evidence="1" id="KW-1133">Transmembrane helix</keyword>
<dbReference type="RefSeq" id="WP_135772629.1">
    <property type="nucleotide sequence ID" value="NZ_RQEY01000005.1"/>
</dbReference>
<dbReference type="EMBL" id="RQEY01000005">
    <property type="protein sequence ID" value="TGK43530.1"/>
    <property type="molecule type" value="Genomic_DNA"/>
</dbReference>
<dbReference type="Proteomes" id="UP000298097">
    <property type="component" value="Unassembled WGS sequence"/>
</dbReference>
<feature type="transmembrane region" description="Helical" evidence="1">
    <location>
        <begin position="59"/>
        <end position="84"/>
    </location>
</feature>
<proteinExistence type="predicted"/>
<keyword evidence="1" id="KW-0472">Membrane</keyword>
<dbReference type="OrthoDB" id="329026at2"/>
<evidence type="ECO:0000256" key="1">
    <source>
        <dbReference type="SAM" id="Phobius"/>
    </source>
</evidence>
<feature type="transmembrane region" description="Helical" evidence="1">
    <location>
        <begin position="20"/>
        <end position="47"/>
    </location>
</feature>
<comment type="caution">
    <text evidence="2">The sequence shown here is derived from an EMBL/GenBank/DDBJ whole genome shotgun (WGS) entry which is preliminary data.</text>
</comment>
<reference evidence="2" key="1">
    <citation type="journal article" date="2019" name="PLoS Negl. Trop. Dis.">
        <title>Revisiting the worldwide diversity of Leptospira species in the environment.</title>
        <authorList>
            <person name="Vincent A.T."/>
            <person name="Schiettekatte O."/>
            <person name="Bourhy P."/>
            <person name="Veyrier F.J."/>
            <person name="Picardeau M."/>
        </authorList>
    </citation>
    <scope>NUCLEOTIDE SEQUENCE [LARGE SCALE GENOMIC DNA]</scope>
    <source>
        <strain evidence="2">201800301</strain>
    </source>
</reference>